<organism evidence="1 2">
    <name type="scientific">Bradyrhizobium japonicum</name>
    <dbReference type="NCBI Taxonomy" id="375"/>
    <lineage>
        <taxon>Bacteria</taxon>
        <taxon>Pseudomonadati</taxon>
        <taxon>Pseudomonadota</taxon>
        <taxon>Alphaproteobacteria</taxon>
        <taxon>Hyphomicrobiales</taxon>
        <taxon>Nitrobacteraceae</taxon>
        <taxon>Bradyrhizobium</taxon>
    </lineage>
</organism>
<dbReference type="AlphaFoldDB" id="A0A1L3FBW7"/>
<protein>
    <submittedName>
        <fullName evidence="1">Uncharacterized protein</fullName>
    </submittedName>
</protein>
<gene>
    <name evidence="1" type="ORF">BKD09_20890</name>
</gene>
<sequence>MHLEGRYGFLIVLDWQTTETCVLPDRYPRRADFFIQMGGIGWMMSDRERKGLAIIETAAPDVYAGARQSSPPHCQKFPRPMGRGILPSGFLGALRIGRRERLWEGLIFGHLSRCLKRSCGNSDTGTAE</sequence>
<reference evidence="1 2" key="1">
    <citation type="submission" date="2016-11" db="EMBL/GenBank/DDBJ databases">
        <title>Complete Genome Sequence of Bradyrhizobium sp. strain J5, an isolated from soybean nodule in Hokkaido.</title>
        <authorList>
            <person name="Kanehara K."/>
        </authorList>
    </citation>
    <scope>NUCLEOTIDE SEQUENCE [LARGE SCALE GENOMIC DNA]</scope>
    <source>
        <strain evidence="1 2">J5</strain>
    </source>
</reference>
<proteinExistence type="predicted"/>
<dbReference type="EMBL" id="CP017637">
    <property type="protein sequence ID" value="APG10791.1"/>
    <property type="molecule type" value="Genomic_DNA"/>
</dbReference>
<name>A0A1L3FBW7_BRAJP</name>
<evidence type="ECO:0000313" key="1">
    <source>
        <dbReference type="EMBL" id="APG10791.1"/>
    </source>
</evidence>
<accession>A0A1L3FBW7</accession>
<dbReference type="Proteomes" id="UP000181962">
    <property type="component" value="Chromosome"/>
</dbReference>
<evidence type="ECO:0000313" key="2">
    <source>
        <dbReference type="Proteomes" id="UP000181962"/>
    </source>
</evidence>